<dbReference type="GO" id="GO:0046872">
    <property type="term" value="F:metal ion binding"/>
    <property type="evidence" value="ECO:0007669"/>
    <property type="project" value="UniProtKB-KW"/>
</dbReference>
<dbReference type="STRING" id="935223.SAMN04488131_10873"/>
<dbReference type="SUPFAM" id="SSF56634">
    <property type="entry name" value="Heme-dependent catalase-like"/>
    <property type="match status" value="1"/>
</dbReference>
<keyword evidence="7" id="KW-0408">Iron</keyword>
<evidence type="ECO:0000256" key="4">
    <source>
        <dbReference type="ARBA" id="ARBA00022617"/>
    </source>
</evidence>
<dbReference type="InterPro" id="IPR020835">
    <property type="entry name" value="Catalase_sf"/>
</dbReference>
<sequence>MAHAVDEIGHSPDKMLQGRLLFYPDAQRHRLGTNYEQISVNRCPFATHNYQRNGQMRVNGNGGSNPNCLPNSFDAIKIDQAYKEPLMEIFSDFAG</sequence>
<feature type="domain" description="Catalase core" evidence="8">
    <location>
        <begin position="2"/>
        <end position="74"/>
    </location>
</feature>
<dbReference type="GO" id="GO:0005737">
    <property type="term" value="C:cytoplasm"/>
    <property type="evidence" value="ECO:0007669"/>
    <property type="project" value="TreeGrafter"/>
</dbReference>
<organism evidence="9 10">
    <name type="scientific">Flavobacterium xueshanense</name>
    <dbReference type="NCBI Taxonomy" id="935223"/>
    <lineage>
        <taxon>Bacteria</taxon>
        <taxon>Pseudomonadati</taxon>
        <taxon>Bacteroidota</taxon>
        <taxon>Flavobacteriia</taxon>
        <taxon>Flavobacteriales</taxon>
        <taxon>Flavobacteriaceae</taxon>
        <taxon>Flavobacterium</taxon>
    </lineage>
</organism>
<evidence type="ECO:0000256" key="3">
    <source>
        <dbReference type="ARBA" id="ARBA00022559"/>
    </source>
</evidence>
<evidence type="ECO:0000313" key="9">
    <source>
        <dbReference type="EMBL" id="SFF07517.1"/>
    </source>
</evidence>
<evidence type="ECO:0000313" key="10">
    <source>
        <dbReference type="Proteomes" id="UP000198596"/>
    </source>
</evidence>
<dbReference type="InterPro" id="IPR011614">
    <property type="entry name" value="Catalase_core"/>
</dbReference>
<keyword evidence="10" id="KW-1185">Reference proteome</keyword>
<evidence type="ECO:0000256" key="7">
    <source>
        <dbReference type="ARBA" id="ARBA00023004"/>
    </source>
</evidence>
<evidence type="ECO:0000256" key="2">
    <source>
        <dbReference type="ARBA" id="ARBA00012314"/>
    </source>
</evidence>
<evidence type="ECO:0000256" key="6">
    <source>
        <dbReference type="ARBA" id="ARBA00023002"/>
    </source>
</evidence>
<keyword evidence="6" id="KW-0560">Oxidoreductase</keyword>
<evidence type="ECO:0000259" key="8">
    <source>
        <dbReference type="Pfam" id="PF00199"/>
    </source>
</evidence>
<accession>A0A1I2FRX7</accession>
<dbReference type="GO" id="GO:0020037">
    <property type="term" value="F:heme binding"/>
    <property type="evidence" value="ECO:0007669"/>
    <property type="project" value="InterPro"/>
</dbReference>
<dbReference type="AlphaFoldDB" id="A0A1I2FRX7"/>
<evidence type="ECO:0000256" key="5">
    <source>
        <dbReference type="ARBA" id="ARBA00022723"/>
    </source>
</evidence>
<dbReference type="GO" id="GO:0042744">
    <property type="term" value="P:hydrogen peroxide catabolic process"/>
    <property type="evidence" value="ECO:0007669"/>
    <property type="project" value="TreeGrafter"/>
</dbReference>
<keyword evidence="5" id="KW-0479">Metal-binding</keyword>
<dbReference type="EC" id="1.11.1.6" evidence="2"/>
<dbReference type="PANTHER" id="PTHR11465">
    <property type="entry name" value="CATALASE"/>
    <property type="match status" value="1"/>
</dbReference>
<keyword evidence="4" id="KW-0349">Heme</keyword>
<evidence type="ECO:0000256" key="1">
    <source>
        <dbReference type="ARBA" id="ARBA00005329"/>
    </source>
</evidence>
<dbReference type="PANTHER" id="PTHR11465:SF9">
    <property type="entry name" value="CATALASE"/>
    <property type="match status" value="1"/>
</dbReference>
<comment type="similarity">
    <text evidence="1">Belongs to the catalase family.</text>
</comment>
<dbReference type="GO" id="GO:0004096">
    <property type="term" value="F:catalase activity"/>
    <property type="evidence" value="ECO:0007669"/>
    <property type="project" value="InterPro"/>
</dbReference>
<reference evidence="10" key="1">
    <citation type="submission" date="2016-10" db="EMBL/GenBank/DDBJ databases">
        <authorList>
            <person name="Varghese N."/>
            <person name="Submissions S."/>
        </authorList>
    </citation>
    <scope>NUCLEOTIDE SEQUENCE [LARGE SCALE GENOMIC DNA]</scope>
    <source>
        <strain evidence="10">CGMCC 1.9227</strain>
    </source>
</reference>
<dbReference type="InterPro" id="IPR018028">
    <property type="entry name" value="Catalase"/>
</dbReference>
<dbReference type="OrthoDB" id="9760293at2"/>
<dbReference type="Pfam" id="PF00199">
    <property type="entry name" value="Catalase"/>
    <property type="match status" value="1"/>
</dbReference>
<dbReference type="Gene3D" id="2.40.180.10">
    <property type="entry name" value="Catalase core domain"/>
    <property type="match status" value="1"/>
</dbReference>
<dbReference type="GO" id="GO:0042542">
    <property type="term" value="P:response to hydrogen peroxide"/>
    <property type="evidence" value="ECO:0007669"/>
    <property type="project" value="TreeGrafter"/>
</dbReference>
<gene>
    <name evidence="9" type="ORF">SAMN04488131_10873</name>
</gene>
<protein>
    <recommendedName>
        <fullName evidence="2">catalase</fullName>
        <ecNumber evidence="2">1.11.1.6</ecNumber>
    </recommendedName>
</protein>
<name>A0A1I2FRX7_9FLAO</name>
<proteinExistence type="inferred from homology"/>
<dbReference type="EMBL" id="FONQ01000008">
    <property type="protein sequence ID" value="SFF07517.1"/>
    <property type="molecule type" value="Genomic_DNA"/>
</dbReference>
<dbReference type="Proteomes" id="UP000198596">
    <property type="component" value="Unassembled WGS sequence"/>
</dbReference>
<keyword evidence="3" id="KW-0575">Peroxidase</keyword>